<keyword evidence="6" id="KW-1133">Transmembrane helix</keyword>
<evidence type="ECO:0000256" key="2">
    <source>
        <dbReference type="ARBA" id="ARBA00006375"/>
    </source>
</evidence>
<evidence type="ECO:0000256" key="10">
    <source>
        <dbReference type="SAM" id="MobiDB-lite"/>
    </source>
</evidence>
<dbReference type="PROSITE" id="PS50920">
    <property type="entry name" value="SOLCAR"/>
    <property type="match status" value="3"/>
</dbReference>
<keyword evidence="5" id="KW-0677">Repeat</keyword>
<dbReference type="Gene3D" id="1.50.40.10">
    <property type="entry name" value="Mitochondrial carrier domain"/>
    <property type="match status" value="2"/>
</dbReference>
<reference evidence="11 12" key="1">
    <citation type="submission" date="2011-02" db="EMBL/GenBank/DDBJ databases">
        <title>The Genome Sequence of Mortierella verticillata NRRL 6337.</title>
        <authorList>
            <consortium name="The Broad Institute Genome Sequencing Platform"/>
            <person name="Russ C."/>
            <person name="Cuomo C."/>
            <person name="Burger G."/>
            <person name="Gray M.W."/>
            <person name="Holland P.W.H."/>
            <person name="King N."/>
            <person name="Lang F.B.F."/>
            <person name="Roger A.J."/>
            <person name="Ruiz-Trillo I."/>
            <person name="Young S.K."/>
            <person name="Zeng Q."/>
            <person name="Gargeya S."/>
            <person name="Alvarado L."/>
            <person name="Berlin A."/>
            <person name="Chapman S.B."/>
            <person name="Chen Z."/>
            <person name="Freedman E."/>
            <person name="Gellesch M."/>
            <person name="Goldberg J."/>
            <person name="Griggs A."/>
            <person name="Gujja S."/>
            <person name="Heilman E."/>
            <person name="Heiman D."/>
            <person name="Howarth C."/>
            <person name="Mehta T."/>
            <person name="Neiman D."/>
            <person name="Pearson M."/>
            <person name="Roberts A."/>
            <person name="Saif S."/>
            <person name="Shea T."/>
            <person name="Shenoy N."/>
            <person name="Sisk P."/>
            <person name="Stolte C."/>
            <person name="Sykes S."/>
            <person name="White J."/>
            <person name="Yandava C."/>
            <person name="Haas B."/>
            <person name="Nusbaum C."/>
            <person name="Birren B."/>
        </authorList>
    </citation>
    <scope>NUCLEOTIDE SEQUENCE [LARGE SCALE GENOMIC DNA]</scope>
    <source>
        <strain evidence="11 12">NRRL 6337</strain>
    </source>
</reference>
<dbReference type="FunFam" id="1.50.40.10:FF:000095">
    <property type="entry name" value="Mitochondrial carrier protein"/>
    <property type="match status" value="1"/>
</dbReference>
<feature type="region of interest" description="Disordered" evidence="10">
    <location>
        <begin position="1"/>
        <end position="24"/>
    </location>
</feature>
<dbReference type="SUPFAM" id="SSF103506">
    <property type="entry name" value="Mitochondrial carrier"/>
    <property type="match status" value="1"/>
</dbReference>
<dbReference type="GO" id="GO:0005743">
    <property type="term" value="C:mitochondrial inner membrane"/>
    <property type="evidence" value="ECO:0007669"/>
    <property type="project" value="EnsemblFungi"/>
</dbReference>
<evidence type="ECO:0000313" key="11">
    <source>
        <dbReference type="EMBL" id="KFH62336.1"/>
    </source>
</evidence>
<proteinExistence type="inferred from homology"/>
<evidence type="ECO:0000313" key="12">
    <source>
        <dbReference type="Proteomes" id="UP000243308"/>
    </source>
</evidence>
<feature type="repeat" description="Solcar" evidence="8">
    <location>
        <begin position="137"/>
        <end position="231"/>
    </location>
</feature>
<evidence type="ECO:0000256" key="3">
    <source>
        <dbReference type="ARBA" id="ARBA00022448"/>
    </source>
</evidence>
<dbReference type="EMBL" id="KN042432">
    <property type="protein sequence ID" value="KFH62336.1"/>
    <property type="molecule type" value="Genomic_DNA"/>
</dbReference>
<evidence type="ECO:0000256" key="6">
    <source>
        <dbReference type="ARBA" id="ARBA00022989"/>
    </source>
</evidence>
<feature type="repeat" description="Solcar" evidence="8">
    <location>
        <begin position="243"/>
        <end position="346"/>
    </location>
</feature>
<accession>A0A086TK59</accession>
<gene>
    <name evidence="11" type="ORF">MVEG_11547</name>
</gene>
<name>A0A086TK59_9FUNG</name>
<feature type="repeat" description="Solcar" evidence="8">
    <location>
        <begin position="41"/>
        <end position="130"/>
    </location>
</feature>
<evidence type="ECO:0000256" key="7">
    <source>
        <dbReference type="ARBA" id="ARBA00023136"/>
    </source>
</evidence>
<protein>
    <submittedName>
        <fullName evidence="11">Uncharacterized protein</fullName>
    </submittedName>
</protein>
<evidence type="ECO:0000256" key="1">
    <source>
        <dbReference type="ARBA" id="ARBA00004141"/>
    </source>
</evidence>
<keyword evidence="3 9" id="KW-0813">Transport</keyword>
<dbReference type="AlphaFoldDB" id="A0A086TK59"/>
<dbReference type="InterPro" id="IPR023395">
    <property type="entry name" value="MCP_dom_sf"/>
</dbReference>
<comment type="similarity">
    <text evidence="2 9">Belongs to the mitochondrial carrier (TC 2.A.29) family.</text>
</comment>
<dbReference type="Proteomes" id="UP000243308">
    <property type="component" value="Unassembled WGS sequence"/>
</dbReference>
<dbReference type="PANTHER" id="PTHR45667">
    <property type="entry name" value="S-ADENOSYLMETHIONINE MITOCHONDRIAL CARRIER PROTEIN"/>
    <property type="match status" value="1"/>
</dbReference>
<keyword evidence="12" id="KW-1185">Reference proteome</keyword>
<dbReference type="GO" id="GO:0015095">
    <property type="term" value="F:magnesium ion transmembrane transporter activity"/>
    <property type="evidence" value="ECO:0007669"/>
    <property type="project" value="EnsemblFungi"/>
</dbReference>
<dbReference type="GO" id="GO:1990616">
    <property type="term" value="P:magnesium ion export from mitochondrion"/>
    <property type="evidence" value="ECO:0007669"/>
    <property type="project" value="EnsemblFungi"/>
</dbReference>
<sequence length="361" mass="39409">MSSEGGIASSSTNSLPRLQNFTPSNALKRSLPPVAIQEPDPPLIDCLVAGGMGGTIADFIMHSVDTVKTRLQGQPSANPPKYNNMFHAYGTILREEGVARGLYSGVTPAMSGSLPGTTLYFGTYEYTKRTLTAAGCPDTLAHLAGGSIGDFVASFIYVPSEVLKTRLQLQGRYNNPAFISGYNYKNTWHALQMIVKYDGVGALYQGYRATLMRDVPFSALQFAFYEKFKTEARRWEARPDGQMSLHIETLCGGVAGGLAGFLTTPLDVMKTLLQTQVKKPTAASIGTTAGTVVAQKYYTGIWDGLKWNLKHHGVIGGLFRGVGPRVFWTSLQSALMFVMYEQALQLQDNMRHFGQWPYGSS</sequence>
<evidence type="ECO:0000256" key="5">
    <source>
        <dbReference type="ARBA" id="ARBA00022737"/>
    </source>
</evidence>
<organism evidence="11 12">
    <name type="scientific">Podila verticillata NRRL 6337</name>
    <dbReference type="NCBI Taxonomy" id="1069443"/>
    <lineage>
        <taxon>Eukaryota</taxon>
        <taxon>Fungi</taxon>
        <taxon>Fungi incertae sedis</taxon>
        <taxon>Mucoromycota</taxon>
        <taxon>Mortierellomycotina</taxon>
        <taxon>Mortierellomycetes</taxon>
        <taxon>Mortierellales</taxon>
        <taxon>Mortierellaceae</taxon>
        <taxon>Podila</taxon>
    </lineage>
</organism>
<dbReference type="OrthoDB" id="415315at2759"/>
<evidence type="ECO:0000256" key="8">
    <source>
        <dbReference type="PROSITE-ProRule" id="PRU00282"/>
    </source>
</evidence>
<evidence type="ECO:0000256" key="9">
    <source>
        <dbReference type="RuleBase" id="RU000488"/>
    </source>
</evidence>
<comment type="subcellular location">
    <subcellularLocation>
        <location evidence="1">Membrane</location>
        <topology evidence="1">Multi-pass membrane protein</topology>
    </subcellularLocation>
</comment>
<dbReference type="InterPro" id="IPR018108">
    <property type="entry name" value="MCP_transmembrane"/>
</dbReference>
<dbReference type="Pfam" id="PF00153">
    <property type="entry name" value="Mito_carr"/>
    <property type="match status" value="3"/>
</dbReference>
<evidence type="ECO:0000256" key="4">
    <source>
        <dbReference type="ARBA" id="ARBA00022692"/>
    </source>
</evidence>
<keyword evidence="4 8" id="KW-0812">Transmembrane</keyword>
<keyword evidence="7 8" id="KW-0472">Membrane</keyword>